<comment type="catalytic activity">
    <reaction evidence="6">
        <text>a 6-O-methyl-2'-deoxyguanosine in DNA + L-cysteinyl-[protein] = S-methyl-L-cysteinyl-[protein] + a 2'-deoxyguanosine in DNA</text>
        <dbReference type="Rhea" id="RHEA:24000"/>
        <dbReference type="Rhea" id="RHEA-COMP:10131"/>
        <dbReference type="Rhea" id="RHEA-COMP:10132"/>
        <dbReference type="Rhea" id="RHEA-COMP:11367"/>
        <dbReference type="Rhea" id="RHEA-COMP:11368"/>
        <dbReference type="ChEBI" id="CHEBI:29950"/>
        <dbReference type="ChEBI" id="CHEBI:82612"/>
        <dbReference type="ChEBI" id="CHEBI:85445"/>
        <dbReference type="ChEBI" id="CHEBI:85448"/>
        <dbReference type="EC" id="2.1.1.63"/>
    </reaction>
</comment>
<evidence type="ECO:0000256" key="5">
    <source>
        <dbReference type="ARBA" id="ARBA00023204"/>
    </source>
</evidence>
<protein>
    <submittedName>
        <fullName evidence="8">Methylated-DNA--[protein]-cysteine S-methyltransferase</fullName>
    </submittedName>
</protein>
<evidence type="ECO:0000256" key="4">
    <source>
        <dbReference type="ARBA" id="ARBA00022763"/>
    </source>
</evidence>
<dbReference type="InterPro" id="IPR036388">
    <property type="entry name" value="WH-like_DNA-bd_sf"/>
</dbReference>
<dbReference type="PANTHER" id="PTHR10815">
    <property type="entry name" value="METHYLATED-DNA--PROTEIN-CYSTEINE METHYLTRANSFERASE"/>
    <property type="match status" value="1"/>
</dbReference>
<evidence type="ECO:0000256" key="6">
    <source>
        <dbReference type="ARBA" id="ARBA00049348"/>
    </source>
</evidence>
<dbReference type="InterPro" id="IPR014048">
    <property type="entry name" value="MethylDNA_cys_MeTrfase_DNA-bd"/>
</dbReference>
<organism evidence="8 9">
    <name type="scientific">Chitiniphilus purpureus</name>
    <dbReference type="NCBI Taxonomy" id="2981137"/>
    <lineage>
        <taxon>Bacteria</taxon>
        <taxon>Pseudomonadati</taxon>
        <taxon>Pseudomonadota</taxon>
        <taxon>Betaproteobacteria</taxon>
        <taxon>Neisseriales</taxon>
        <taxon>Chitinibacteraceae</taxon>
        <taxon>Chitiniphilus</taxon>
    </lineage>
</organism>
<dbReference type="SUPFAM" id="SSF53155">
    <property type="entry name" value="Methylated DNA-protein cysteine methyltransferase domain"/>
    <property type="match status" value="1"/>
</dbReference>
<evidence type="ECO:0000313" key="9">
    <source>
        <dbReference type="Proteomes" id="UP001061302"/>
    </source>
</evidence>
<dbReference type="Pfam" id="PF01035">
    <property type="entry name" value="DNA_binding_1"/>
    <property type="match status" value="1"/>
</dbReference>
<dbReference type="InterPro" id="IPR036631">
    <property type="entry name" value="MGMT_N_sf"/>
</dbReference>
<evidence type="ECO:0000256" key="2">
    <source>
        <dbReference type="ARBA" id="ARBA00022603"/>
    </source>
</evidence>
<dbReference type="PANTHER" id="PTHR10815:SF13">
    <property type="entry name" value="METHYLATED-DNA--PROTEIN-CYSTEINE METHYLTRANSFERASE"/>
    <property type="match status" value="1"/>
</dbReference>
<dbReference type="PROSITE" id="PS00374">
    <property type="entry name" value="MGMT"/>
    <property type="match status" value="1"/>
</dbReference>
<name>A0ABY6DQK8_9NEIS</name>
<keyword evidence="4" id="KW-0227">DNA damage</keyword>
<reference evidence="8" key="1">
    <citation type="submission" date="2022-10" db="EMBL/GenBank/DDBJ databases">
        <title>Chitiniphilus purpureus sp. nov., a novel chitin-degrading bacterium isolated from crawfish pond sediment.</title>
        <authorList>
            <person name="Li K."/>
        </authorList>
    </citation>
    <scope>NUCLEOTIDE SEQUENCE</scope>
    <source>
        <strain evidence="8">CD1</strain>
    </source>
</reference>
<keyword evidence="3" id="KW-0808">Transferase</keyword>
<dbReference type="RefSeq" id="WP_263125975.1">
    <property type="nucleotide sequence ID" value="NZ_CP106753.1"/>
</dbReference>
<keyword evidence="5" id="KW-0234">DNA repair</keyword>
<dbReference type="Gene3D" id="3.30.160.70">
    <property type="entry name" value="Methylated DNA-protein cysteine methyltransferase domain"/>
    <property type="match status" value="1"/>
</dbReference>
<evidence type="ECO:0000256" key="1">
    <source>
        <dbReference type="ARBA" id="ARBA00001286"/>
    </source>
</evidence>
<dbReference type="EMBL" id="CP106753">
    <property type="protein sequence ID" value="UXY16597.1"/>
    <property type="molecule type" value="Genomic_DNA"/>
</dbReference>
<evidence type="ECO:0000259" key="7">
    <source>
        <dbReference type="Pfam" id="PF01035"/>
    </source>
</evidence>
<feature type="domain" description="Methylated-DNA-[protein]-cysteine S-methyltransferase DNA binding" evidence="7">
    <location>
        <begin position="83"/>
        <end position="164"/>
    </location>
</feature>
<gene>
    <name evidence="8" type="ORF">N8I74_06150</name>
</gene>
<dbReference type="Proteomes" id="UP001061302">
    <property type="component" value="Chromosome"/>
</dbReference>
<evidence type="ECO:0000256" key="3">
    <source>
        <dbReference type="ARBA" id="ARBA00022679"/>
    </source>
</evidence>
<keyword evidence="9" id="KW-1185">Reference proteome</keyword>
<dbReference type="Gene3D" id="1.10.10.10">
    <property type="entry name" value="Winged helix-like DNA-binding domain superfamily/Winged helix DNA-binding domain"/>
    <property type="match status" value="1"/>
</dbReference>
<sequence length="165" mass="17861">MPLMHPIVFDEYHAILASPIGPLGLVESAAGEMALIDFLPHAAPLRPPASVVLREAARQLDAYFRSPDFVFDLPCRLDGTAHQLAVWQQIAAIPCGQLLRYAEIARRIGSVPRAVGGACGRNPLPIIIPCHRVVAANGLGGFNANRNGIDWLPIKRQLLVHEGIL</sequence>
<comment type="catalytic activity">
    <reaction evidence="1">
        <text>a 4-O-methyl-thymidine in DNA + L-cysteinyl-[protein] = a thymidine in DNA + S-methyl-L-cysteinyl-[protein]</text>
        <dbReference type="Rhea" id="RHEA:53428"/>
        <dbReference type="Rhea" id="RHEA-COMP:10131"/>
        <dbReference type="Rhea" id="RHEA-COMP:10132"/>
        <dbReference type="Rhea" id="RHEA-COMP:13555"/>
        <dbReference type="Rhea" id="RHEA-COMP:13556"/>
        <dbReference type="ChEBI" id="CHEBI:29950"/>
        <dbReference type="ChEBI" id="CHEBI:82612"/>
        <dbReference type="ChEBI" id="CHEBI:137386"/>
        <dbReference type="ChEBI" id="CHEBI:137387"/>
        <dbReference type="EC" id="2.1.1.63"/>
    </reaction>
</comment>
<dbReference type="InterPro" id="IPR036217">
    <property type="entry name" value="MethylDNA_cys_MeTrfase_DNAb"/>
</dbReference>
<proteinExistence type="predicted"/>
<dbReference type="SUPFAM" id="SSF46767">
    <property type="entry name" value="Methylated DNA-protein cysteine methyltransferase, C-terminal domain"/>
    <property type="match status" value="1"/>
</dbReference>
<dbReference type="NCBIfam" id="TIGR00589">
    <property type="entry name" value="ogt"/>
    <property type="match status" value="1"/>
</dbReference>
<evidence type="ECO:0000313" key="8">
    <source>
        <dbReference type="EMBL" id="UXY16597.1"/>
    </source>
</evidence>
<dbReference type="InterPro" id="IPR001497">
    <property type="entry name" value="MethylDNA_cys_MeTrfase_AS"/>
</dbReference>
<accession>A0ABY6DQK8</accession>
<dbReference type="CDD" id="cd06445">
    <property type="entry name" value="ATase"/>
    <property type="match status" value="1"/>
</dbReference>
<keyword evidence="2" id="KW-0489">Methyltransferase</keyword>